<keyword evidence="3" id="KW-1185">Reference proteome</keyword>
<comment type="caution">
    <text evidence="2">The sequence shown here is derived from an EMBL/GenBank/DDBJ whole genome shotgun (WGS) entry which is preliminary data.</text>
</comment>
<dbReference type="Proteomes" id="UP001550044">
    <property type="component" value="Unassembled WGS sequence"/>
</dbReference>
<name>A0ABV2UML7_9ACTN</name>
<evidence type="ECO:0000313" key="3">
    <source>
        <dbReference type="Proteomes" id="UP001550044"/>
    </source>
</evidence>
<reference evidence="2 3" key="1">
    <citation type="submission" date="2024-06" db="EMBL/GenBank/DDBJ databases">
        <title>The Natural Products Discovery Center: Release of the First 8490 Sequenced Strains for Exploring Actinobacteria Biosynthetic Diversity.</title>
        <authorList>
            <person name="Kalkreuter E."/>
            <person name="Kautsar S.A."/>
            <person name="Yang D."/>
            <person name="Bader C.D."/>
            <person name="Teijaro C.N."/>
            <person name="Fluegel L."/>
            <person name="Davis C.M."/>
            <person name="Simpson J.R."/>
            <person name="Lauterbach L."/>
            <person name="Steele A.D."/>
            <person name="Gui C."/>
            <person name="Meng S."/>
            <person name="Li G."/>
            <person name="Viehrig K."/>
            <person name="Ye F."/>
            <person name="Su P."/>
            <person name="Kiefer A.F."/>
            <person name="Nichols A."/>
            <person name="Cepeda A.J."/>
            <person name="Yan W."/>
            <person name="Fan B."/>
            <person name="Jiang Y."/>
            <person name="Adhikari A."/>
            <person name="Zheng C.-J."/>
            <person name="Schuster L."/>
            <person name="Cowan T.M."/>
            <person name="Smanski M.J."/>
            <person name="Chevrette M.G."/>
            <person name="De Carvalho L.P.S."/>
            <person name="Shen B."/>
        </authorList>
    </citation>
    <scope>NUCLEOTIDE SEQUENCE [LARGE SCALE GENOMIC DNA]</scope>
    <source>
        <strain evidence="2 3">NPDC005137</strain>
    </source>
</reference>
<feature type="region of interest" description="Disordered" evidence="1">
    <location>
        <begin position="57"/>
        <end position="82"/>
    </location>
</feature>
<gene>
    <name evidence="2" type="ORF">ABZV61_41830</name>
</gene>
<evidence type="ECO:0000313" key="2">
    <source>
        <dbReference type="EMBL" id="MET8439091.1"/>
    </source>
</evidence>
<accession>A0ABV2UML7</accession>
<sequence length="174" mass="18833">DGRGGRPEGYCHRQILDAIRYVVDNGVKWANGPEPALRLVGKNGPGSRLPSRCMALSRTEEPERSSRGPVEFARQPRGGQPLQRAAGALTLQIRCRRRQSPPVPVPEQLVDPPVDHRVHTLFHVLAQHRIAPPRCGLSRADLPALAACRDQSRTPNGCSSASSAAAQACDSVFP</sequence>
<evidence type="ECO:0008006" key="4">
    <source>
        <dbReference type="Google" id="ProtNLM"/>
    </source>
</evidence>
<proteinExistence type="predicted"/>
<feature type="non-terminal residue" evidence="2">
    <location>
        <position position="1"/>
    </location>
</feature>
<protein>
    <recommendedName>
        <fullName evidence="4">Transposase</fullName>
    </recommendedName>
</protein>
<dbReference type="EMBL" id="JBEXIP010000087">
    <property type="protein sequence ID" value="MET8439091.1"/>
    <property type="molecule type" value="Genomic_DNA"/>
</dbReference>
<evidence type="ECO:0000256" key="1">
    <source>
        <dbReference type="SAM" id="MobiDB-lite"/>
    </source>
</evidence>
<organism evidence="2 3">
    <name type="scientific">Streptomyces sp. 900116325</name>
    <dbReference type="NCBI Taxonomy" id="3154295"/>
    <lineage>
        <taxon>Bacteria</taxon>
        <taxon>Bacillati</taxon>
        <taxon>Actinomycetota</taxon>
        <taxon>Actinomycetes</taxon>
        <taxon>Kitasatosporales</taxon>
        <taxon>Streptomycetaceae</taxon>
        <taxon>Streptomyces</taxon>
    </lineage>
</organism>